<reference evidence="1 2" key="1">
    <citation type="journal article" date="2018" name="Sci. Rep.">
        <title>Genomic signatures of local adaptation to the degree of environmental predictability in rotifers.</title>
        <authorList>
            <person name="Franch-Gras L."/>
            <person name="Hahn C."/>
            <person name="Garcia-Roger E.M."/>
            <person name="Carmona M.J."/>
            <person name="Serra M."/>
            <person name="Gomez A."/>
        </authorList>
    </citation>
    <scope>NUCLEOTIDE SEQUENCE [LARGE SCALE GENOMIC DNA]</scope>
    <source>
        <strain evidence="1">HYR1</strain>
    </source>
</reference>
<dbReference type="Proteomes" id="UP000276133">
    <property type="component" value="Unassembled WGS sequence"/>
</dbReference>
<dbReference type="EMBL" id="REGN01009993">
    <property type="protein sequence ID" value="RMZ99932.1"/>
    <property type="molecule type" value="Genomic_DNA"/>
</dbReference>
<name>A0A3M7PLF2_BRAPC</name>
<evidence type="ECO:0000313" key="2">
    <source>
        <dbReference type="Proteomes" id="UP000276133"/>
    </source>
</evidence>
<accession>A0A3M7PLF2</accession>
<proteinExistence type="predicted"/>
<keyword evidence="2" id="KW-1185">Reference proteome</keyword>
<dbReference type="AlphaFoldDB" id="A0A3M7PLF2"/>
<protein>
    <submittedName>
        <fullName evidence="1">Uncharacterized protein</fullName>
    </submittedName>
</protein>
<organism evidence="1 2">
    <name type="scientific">Brachionus plicatilis</name>
    <name type="common">Marine rotifer</name>
    <name type="synonym">Brachionus muelleri</name>
    <dbReference type="NCBI Taxonomy" id="10195"/>
    <lineage>
        <taxon>Eukaryota</taxon>
        <taxon>Metazoa</taxon>
        <taxon>Spiralia</taxon>
        <taxon>Gnathifera</taxon>
        <taxon>Rotifera</taxon>
        <taxon>Eurotatoria</taxon>
        <taxon>Monogononta</taxon>
        <taxon>Pseudotrocha</taxon>
        <taxon>Ploima</taxon>
        <taxon>Brachionidae</taxon>
        <taxon>Brachionus</taxon>
    </lineage>
</organism>
<sequence>MHKQHECTIWDQYLLDRILHHKTNFKNKIINFYQIFLKSAKHPLMMHPITVNTNIINSLSCVAYIT</sequence>
<evidence type="ECO:0000313" key="1">
    <source>
        <dbReference type="EMBL" id="RMZ99932.1"/>
    </source>
</evidence>
<comment type="caution">
    <text evidence="1">The sequence shown here is derived from an EMBL/GenBank/DDBJ whole genome shotgun (WGS) entry which is preliminary data.</text>
</comment>
<gene>
    <name evidence="1" type="ORF">BpHYR1_038569</name>
</gene>